<feature type="domain" description="Acyl-CoA dehydrogenase/oxidase C-terminal" evidence="7">
    <location>
        <begin position="283"/>
        <end position="450"/>
    </location>
</feature>
<proteinExistence type="inferred from homology"/>
<gene>
    <name evidence="11" type="ORF">ACFQ2X_04420</name>
</gene>
<dbReference type="InterPro" id="IPR046373">
    <property type="entry name" value="Acyl-CoA_Oxase/DH_mid-dom_sf"/>
</dbReference>
<dbReference type="Proteomes" id="UP001597264">
    <property type="component" value="Unassembled WGS sequence"/>
</dbReference>
<evidence type="ECO:0000259" key="8">
    <source>
        <dbReference type="Pfam" id="PF02770"/>
    </source>
</evidence>
<keyword evidence="12" id="KW-1185">Reference proteome</keyword>
<dbReference type="PANTHER" id="PTHR42803:SF1">
    <property type="entry name" value="BROAD-SPECIFICITY LINEAR ACYL-COA DEHYDROGENASE FADE5"/>
    <property type="match status" value="1"/>
</dbReference>
<dbReference type="InterPro" id="IPR037069">
    <property type="entry name" value="AcylCoA_DH/ox_N_sf"/>
</dbReference>
<name>A0ABW3U4S7_9GAMM</name>
<feature type="domain" description="Acetyl-CoA dehydrogenase-like C-terminal" evidence="10">
    <location>
        <begin position="467"/>
        <end position="588"/>
    </location>
</feature>
<protein>
    <submittedName>
        <fullName evidence="11">Acyl-CoA dehydrogenase C-terminal domain-containing protein</fullName>
    </submittedName>
</protein>
<keyword evidence="5 6" id="KW-0560">Oxidoreductase</keyword>
<dbReference type="Gene3D" id="1.20.140.10">
    <property type="entry name" value="Butyryl-CoA Dehydrogenase, subunit A, domain 3"/>
    <property type="match status" value="1"/>
</dbReference>
<dbReference type="InterPro" id="IPR036250">
    <property type="entry name" value="AcylCo_DH-like_C"/>
</dbReference>
<dbReference type="Pfam" id="PF02770">
    <property type="entry name" value="Acyl-CoA_dh_M"/>
    <property type="match status" value="1"/>
</dbReference>
<dbReference type="RefSeq" id="WP_230436408.1">
    <property type="nucleotide sequence ID" value="NZ_CP087715.1"/>
</dbReference>
<dbReference type="EMBL" id="JBHTLR010000005">
    <property type="protein sequence ID" value="MFD1215833.1"/>
    <property type="molecule type" value="Genomic_DNA"/>
</dbReference>
<evidence type="ECO:0000259" key="10">
    <source>
        <dbReference type="Pfam" id="PF12806"/>
    </source>
</evidence>
<feature type="domain" description="Acyl-CoA dehydrogenase/oxidase N-terminal" evidence="9">
    <location>
        <begin position="38"/>
        <end position="158"/>
    </location>
</feature>
<comment type="similarity">
    <text evidence="2 6">Belongs to the acyl-CoA dehydrogenase family.</text>
</comment>
<feature type="domain" description="Acyl-CoA oxidase/dehydrogenase middle" evidence="8">
    <location>
        <begin position="163"/>
        <end position="272"/>
    </location>
</feature>
<reference evidence="12" key="1">
    <citation type="journal article" date="2019" name="Int. J. Syst. Evol. Microbiol.">
        <title>The Global Catalogue of Microorganisms (GCM) 10K type strain sequencing project: providing services to taxonomists for standard genome sequencing and annotation.</title>
        <authorList>
            <consortium name="The Broad Institute Genomics Platform"/>
            <consortium name="The Broad Institute Genome Sequencing Center for Infectious Disease"/>
            <person name="Wu L."/>
            <person name="Ma J."/>
        </authorList>
    </citation>
    <scope>NUCLEOTIDE SEQUENCE [LARGE SCALE GENOMIC DNA]</scope>
    <source>
        <strain evidence="12">CCUG 54356</strain>
    </source>
</reference>
<dbReference type="Pfam" id="PF00441">
    <property type="entry name" value="Acyl-CoA_dh_1"/>
    <property type="match status" value="1"/>
</dbReference>
<evidence type="ECO:0000256" key="5">
    <source>
        <dbReference type="ARBA" id="ARBA00023002"/>
    </source>
</evidence>
<dbReference type="Pfam" id="PF12806">
    <property type="entry name" value="Acyl-CoA_dh_C"/>
    <property type="match status" value="1"/>
</dbReference>
<organism evidence="11 12">
    <name type="scientific">Microbulbifer celer</name>
    <dbReference type="NCBI Taxonomy" id="435905"/>
    <lineage>
        <taxon>Bacteria</taxon>
        <taxon>Pseudomonadati</taxon>
        <taxon>Pseudomonadota</taxon>
        <taxon>Gammaproteobacteria</taxon>
        <taxon>Cellvibrionales</taxon>
        <taxon>Microbulbiferaceae</taxon>
        <taxon>Microbulbifer</taxon>
    </lineage>
</organism>
<comment type="cofactor">
    <cofactor evidence="1 6">
        <name>FAD</name>
        <dbReference type="ChEBI" id="CHEBI:57692"/>
    </cofactor>
</comment>
<sequence length="593" mass="64055">MAEYKAPLREMNFLLHEVFEADKLWARLPALAETADRETADAILEEMAKLAANTLDPINRSGDEEGCHWSDGVVTTPKGFPEAYATYCEGGWGALVGNPEYGGMGMPKTLGAQVEEMICAANISFALYPVLTNGACLAIDAHATEELKQKYLPKMYEGSWAGAMDLTEPHAGTDLGIIRTKAEPQEDGSYSITGSKIFITGGEHDLSENIIHLVLAKLPDAPKGPKGISLFLVPKIIVNEDGSLGERNAVSCGSIEHKMGIKASATCAMNFDGAKGWLVGEVNKGLAAMFTMMNYERLGVGIQGLGASERSYQSAIEYARDRVQSRSPSGAKQPEKAADPILVHPDVRRMLLTQKALIGGGRALSTYVAKWLDIAKFGEGEEKKHAEAMVALLTPVAKAFFTDKGLECTVLGQQVFGGHGYIREWGQEQLVRDVRITQIYEGTNGIQALDLIGRKTVANGGAFFDLFAADVQAFIDANADNEALAEFIGPLTTELQRLKDVTAAVIEASKTDPNAPGAASVEYLHLFGYVAYAFMWAKVASVAGPQAETEDFYRSQVKTARFFFARLLPQATALANSVLAGSETLMDLEEELF</sequence>
<comment type="caution">
    <text evidence="11">The sequence shown here is derived from an EMBL/GenBank/DDBJ whole genome shotgun (WGS) entry which is preliminary data.</text>
</comment>
<dbReference type="SUPFAM" id="SSF47203">
    <property type="entry name" value="Acyl-CoA dehydrogenase C-terminal domain-like"/>
    <property type="match status" value="1"/>
</dbReference>
<dbReference type="InterPro" id="IPR009075">
    <property type="entry name" value="AcylCo_DH/oxidase_C"/>
</dbReference>
<dbReference type="Gene3D" id="2.40.110.10">
    <property type="entry name" value="Butyryl-CoA Dehydrogenase, subunit A, domain 2"/>
    <property type="match status" value="1"/>
</dbReference>
<accession>A0ABW3U4S7</accession>
<evidence type="ECO:0000313" key="12">
    <source>
        <dbReference type="Proteomes" id="UP001597264"/>
    </source>
</evidence>
<dbReference type="InterPro" id="IPR006091">
    <property type="entry name" value="Acyl-CoA_Oxase/DH_mid-dom"/>
</dbReference>
<evidence type="ECO:0000259" key="7">
    <source>
        <dbReference type="Pfam" id="PF00441"/>
    </source>
</evidence>
<keyword evidence="3 6" id="KW-0285">Flavoprotein</keyword>
<dbReference type="InterPro" id="IPR052166">
    <property type="entry name" value="Diverse_Acyl-CoA_DH"/>
</dbReference>
<dbReference type="SUPFAM" id="SSF56645">
    <property type="entry name" value="Acyl-CoA dehydrogenase NM domain-like"/>
    <property type="match status" value="1"/>
</dbReference>
<dbReference type="Gene3D" id="1.10.540.10">
    <property type="entry name" value="Acyl-CoA dehydrogenase/oxidase, N-terminal domain"/>
    <property type="match status" value="1"/>
</dbReference>
<evidence type="ECO:0000256" key="6">
    <source>
        <dbReference type="RuleBase" id="RU362125"/>
    </source>
</evidence>
<dbReference type="PANTHER" id="PTHR42803">
    <property type="entry name" value="ACYL-COA DEHYDROGENASE"/>
    <property type="match status" value="1"/>
</dbReference>
<keyword evidence="4 6" id="KW-0274">FAD</keyword>
<dbReference type="InterPro" id="IPR009100">
    <property type="entry name" value="AcylCoA_DH/oxidase_NM_dom_sf"/>
</dbReference>
<dbReference type="InterPro" id="IPR025878">
    <property type="entry name" value="Acyl-CoA_dh-like_C_dom"/>
</dbReference>
<evidence type="ECO:0000256" key="1">
    <source>
        <dbReference type="ARBA" id="ARBA00001974"/>
    </source>
</evidence>
<evidence type="ECO:0000256" key="3">
    <source>
        <dbReference type="ARBA" id="ARBA00022630"/>
    </source>
</evidence>
<evidence type="ECO:0000313" key="11">
    <source>
        <dbReference type="EMBL" id="MFD1215833.1"/>
    </source>
</evidence>
<dbReference type="Pfam" id="PF02771">
    <property type="entry name" value="Acyl-CoA_dh_N"/>
    <property type="match status" value="1"/>
</dbReference>
<evidence type="ECO:0000256" key="2">
    <source>
        <dbReference type="ARBA" id="ARBA00009347"/>
    </source>
</evidence>
<evidence type="ECO:0000256" key="4">
    <source>
        <dbReference type="ARBA" id="ARBA00022827"/>
    </source>
</evidence>
<evidence type="ECO:0000259" key="9">
    <source>
        <dbReference type="Pfam" id="PF02771"/>
    </source>
</evidence>
<dbReference type="InterPro" id="IPR013786">
    <property type="entry name" value="AcylCoA_DH/ox_N"/>
</dbReference>